<evidence type="ECO:0000256" key="1">
    <source>
        <dbReference type="SAM" id="MobiDB-lite"/>
    </source>
</evidence>
<sequence length="196" mass="21265">MGPVKSLAAMLPSELHDTLAQNDKLLADSALLKCLPDQGQTIRQTNVQIRARLQSLQATDLDTAQANWNHTSHPMAVDETMLPGLYPNPKCTVAAGASKAGRQATASSGKVQEISIAESIQLQTAHQRQVEEANLEAVLRKMAEASLENGPVPYSDEDEEDDYTEADSSGEHGGAYDDAHAFIQDEARALRRQFEP</sequence>
<proteinExistence type="predicted"/>
<reference evidence="2" key="1">
    <citation type="submission" date="2022-07" db="EMBL/GenBank/DDBJ databases">
        <title>Phylogenomic reconstructions and comparative analyses of Kickxellomycotina fungi.</title>
        <authorList>
            <person name="Reynolds N.K."/>
            <person name="Stajich J.E."/>
            <person name="Barry K."/>
            <person name="Grigoriev I.V."/>
            <person name="Crous P."/>
            <person name="Smith M.E."/>
        </authorList>
    </citation>
    <scope>NUCLEOTIDE SEQUENCE</scope>
    <source>
        <strain evidence="2">RSA 861</strain>
    </source>
</reference>
<evidence type="ECO:0000313" key="2">
    <source>
        <dbReference type="EMBL" id="KAJ1913329.1"/>
    </source>
</evidence>
<dbReference type="OrthoDB" id="5586267at2759"/>
<gene>
    <name evidence="2" type="ORF">IWQ60_009264</name>
</gene>
<protein>
    <submittedName>
        <fullName evidence="2">Uncharacterized protein</fullName>
    </submittedName>
</protein>
<feature type="region of interest" description="Disordered" evidence="1">
    <location>
        <begin position="146"/>
        <end position="182"/>
    </location>
</feature>
<feature type="compositionally biased region" description="Acidic residues" evidence="1">
    <location>
        <begin position="155"/>
        <end position="165"/>
    </location>
</feature>
<dbReference type="AlphaFoldDB" id="A0A9W8DK66"/>
<evidence type="ECO:0000313" key="3">
    <source>
        <dbReference type="Proteomes" id="UP001150569"/>
    </source>
</evidence>
<keyword evidence="3" id="KW-1185">Reference proteome</keyword>
<dbReference type="Proteomes" id="UP001150569">
    <property type="component" value="Unassembled WGS sequence"/>
</dbReference>
<organism evidence="2 3">
    <name type="scientific">Tieghemiomyces parasiticus</name>
    <dbReference type="NCBI Taxonomy" id="78921"/>
    <lineage>
        <taxon>Eukaryota</taxon>
        <taxon>Fungi</taxon>
        <taxon>Fungi incertae sedis</taxon>
        <taxon>Zoopagomycota</taxon>
        <taxon>Kickxellomycotina</taxon>
        <taxon>Dimargaritomycetes</taxon>
        <taxon>Dimargaritales</taxon>
        <taxon>Dimargaritaceae</taxon>
        <taxon>Tieghemiomyces</taxon>
    </lineage>
</organism>
<dbReference type="EMBL" id="JANBPT010000758">
    <property type="protein sequence ID" value="KAJ1913329.1"/>
    <property type="molecule type" value="Genomic_DNA"/>
</dbReference>
<name>A0A9W8DK66_9FUNG</name>
<accession>A0A9W8DK66</accession>
<comment type="caution">
    <text evidence="2">The sequence shown here is derived from an EMBL/GenBank/DDBJ whole genome shotgun (WGS) entry which is preliminary data.</text>
</comment>